<dbReference type="PROSITE" id="PS51318">
    <property type="entry name" value="TAT"/>
    <property type="match status" value="1"/>
</dbReference>
<keyword evidence="2" id="KW-0813">Transport</keyword>
<dbReference type="NCBIfam" id="TIGR01409">
    <property type="entry name" value="TAT_signal_seq"/>
    <property type="match status" value="1"/>
</dbReference>
<evidence type="ECO:0000256" key="2">
    <source>
        <dbReference type="ARBA" id="ARBA00022448"/>
    </source>
</evidence>
<dbReference type="EMBL" id="CP016438">
    <property type="protein sequence ID" value="ANS65135.1"/>
    <property type="molecule type" value="Genomic_DNA"/>
</dbReference>
<dbReference type="InterPro" id="IPR000914">
    <property type="entry name" value="SBP_5_dom"/>
</dbReference>
<organism evidence="4 5">
    <name type="scientific">Streptomyces lincolnensis</name>
    <dbReference type="NCBI Taxonomy" id="1915"/>
    <lineage>
        <taxon>Bacteria</taxon>
        <taxon>Bacillati</taxon>
        <taxon>Actinomycetota</taxon>
        <taxon>Actinomycetes</taxon>
        <taxon>Kitasatosporales</taxon>
        <taxon>Streptomycetaceae</taxon>
        <taxon>Streptomyces</taxon>
    </lineage>
</organism>
<dbReference type="InterPro" id="IPR019546">
    <property type="entry name" value="TAT_signal_bac_arc"/>
</dbReference>
<evidence type="ECO:0000313" key="4">
    <source>
        <dbReference type="EMBL" id="ANS65135.1"/>
    </source>
</evidence>
<name>A0A1B1M926_STRLN</name>
<dbReference type="OrthoDB" id="9046151at2"/>
<dbReference type="SUPFAM" id="SSF53850">
    <property type="entry name" value="Periplasmic binding protein-like II"/>
    <property type="match status" value="1"/>
</dbReference>
<dbReference type="GO" id="GO:1904680">
    <property type="term" value="F:peptide transmembrane transporter activity"/>
    <property type="evidence" value="ECO:0007669"/>
    <property type="project" value="TreeGrafter"/>
</dbReference>
<comment type="similarity">
    <text evidence="1">Belongs to the bacterial solute-binding protein 5 family.</text>
</comment>
<dbReference type="PATRIC" id="fig|1915.4.peg.3212"/>
<sequence>MRDADRRAFLKHTGALGAGAVLLPSLASCGPESTIGFGDPAGADRTLTAVIGYGNDGSWDPTQTASAFFMAANHHVCEGLLDTDPISREPYPALATGLPGPRELGGTTWRFTLREGATFHDGRPVTADDVVFTFDRILDPDTRTLARGFFAGWLDTVRGTGARGVELVLKFPFPDGMSRLTLAKIMPRHVCWTSTTVAAWPNGRSGSGS</sequence>
<accession>A0A1B1M926</accession>
<dbReference type="PANTHER" id="PTHR30290:SF9">
    <property type="entry name" value="OLIGOPEPTIDE-BINDING PROTEIN APPA"/>
    <property type="match status" value="1"/>
</dbReference>
<dbReference type="PANTHER" id="PTHR30290">
    <property type="entry name" value="PERIPLASMIC BINDING COMPONENT OF ABC TRANSPORTER"/>
    <property type="match status" value="1"/>
</dbReference>
<dbReference type="STRING" id="1915.SLINC_2911"/>
<evidence type="ECO:0000313" key="5">
    <source>
        <dbReference type="Proteomes" id="UP000092598"/>
    </source>
</evidence>
<dbReference type="PROSITE" id="PS51257">
    <property type="entry name" value="PROKAR_LIPOPROTEIN"/>
    <property type="match status" value="1"/>
</dbReference>
<dbReference type="KEGG" id="sls:SLINC_2911"/>
<dbReference type="InterPro" id="IPR006311">
    <property type="entry name" value="TAT_signal"/>
</dbReference>
<dbReference type="Gene3D" id="3.40.190.10">
    <property type="entry name" value="Periplasmic binding protein-like II"/>
    <property type="match status" value="1"/>
</dbReference>
<evidence type="ECO:0000256" key="1">
    <source>
        <dbReference type="ARBA" id="ARBA00005695"/>
    </source>
</evidence>
<evidence type="ECO:0000256" key="3">
    <source>
        <dbReference type="ARBA" id="ARBA00022729"/>
    </source>
</evidence>
<dbReference type="Pfam" id="PF00496">
    <property type="entry name" value="SBP_bac_5"/>
    <property type="match status" value="1"/>
</dbReference>
<keyword evidence="3" id="KW-0732">Signal</keyword>
<reference evidence="4 5" key="1">
    <citation type="submission" date="2016-07" db="EMBL/GenBank/DDBJ databases">
        <title>Enhancement of antibiotic productionsby engineered nitrateutilization in actinobacteria.</title>
        <authorList>
            <person name="Meng S.C."/>
        </authorList>
    </citation>
    <scope>NUCLEOTIDE SEQUENCE [LARGE SCALE GENOMIC DNA]</scope>
    <source>
        <strain evidence="4 5">NRRL 2936</strain>
    </source>
</reference>
<dbReference type="AlphaFoldDB" id="A0A1B1M926"/>
<keyword evidence="5" id="KW-1185">Reference proteome</keyword>
<dbReference type="Proteomes" id="UP000092598">
    <property type="component" value="Chromosome"/>
</dbReference>
<dbReference type="GO" id="GO:0015833">
    <property type="term" value="P:peptide transport"/>
    <property type="evidence" value="ECO:0007669"/>
    <property type="project" value="TreeGrafter"/>
</dbReference>
<protein>
    <submittedName>
        <fullName evidence="4">ABC transporter substrate-binding protein</fullName>
    </submittedName>
</protein>
<proteinExistence type="inferred from homology"/>
<dbReference type="InterPro" id="IPR039424">
    <property type="entry name" value="SBP_5"/>
</dbReference>
<gene>
    <name evidence="4" type="ORF">SLINC_2911</name>
</gene>